<sequence length="92" mass="9730">MADGVRSGRVVIPATETRVVVLADLVGNKKALYRFFNSGKTGEAVEIRRNGGVVHSLPSKDSVDLSIGNETLSVTAGAMQEAEVVYELLGLV</sequence>
<name>A0A517Z3C3_9PLAN</name>
<keyword evidence="2" id="KW-1185">Reference proteome</keyword>
<organism evidence="1 2">
    <name type="scientific">Maioricimonas rarisocia</name>
    <dbReference type="NCBI Taxonomy" id="2528026"/>
    <lineage>
        <taxon>Bacteria</taxon>
        <taxon>Pseudomonadati</taxon>
        <taxon>Planctomycetota</taxon>
        <taxon>Planctomycetia</taxon>
        <taxon>Planctomycetales</taxon>
        <taxon>Planctomycetaceae</taxon>
        <taxon>Maioricimonas</taxon>
    </lineage>
</organism>
<evidence type="ECO:0000313" key="1">
    <source>
        <dbReference type="EMBL" id="QDU36973.1"/>
    </source>
</evidence>
<dbReference type="EMBL" id="CP036275">
    <property type="protein sequence ID" value="QDU36973.1"/>
    <property type="molecule type" value="Genomic_DNA"/>
</dbReference>
<dbReference type="RefSeq" id="WP_145367598.1">
    <property type="nucleotide sequence ID" value="NZ_CP036275.1"/>
</dbReference>
<protein>
    <submittedName>
        <fullName evidence="1">Uncharacterized protein</fullName>
    </submittedName>
</protein>
<evidence type="ECO:0000313" key="2">
    <source>
        <dbReference type="Proteomes" id="UP000320496"/>
    </source>
</evidence>
<reference evidence="1 2" key="1">
    <citation type="submission" date="2019-02" db="EMBL/GenBank/DDBJ databases">
        <title>Deep-cultivation of Planctomycetes and their phenomic and genomic characterization uncovers novel biology.</title>
        <authorList>
            <person name="Wiegand S."/>
            <person name="Jogler M."/>
            <person name="Boedeker C."/>
            <person name="Pinto D."/>
            <person name="Vollmers J."/>
            <person name="Rivas-Marin E."/>
            <person name="Kohn T."/>
            <person name="Peeters S.H."/>
            <person name="Heuer A."/>
            <person name="Rast P."/>
            <person name="Oberbeckmann S."/>
            <person name="Bunk B."/>
            <person name="Jeske O."/>
            <person name="Meyerdierks A."/>
            <person name="Storesund J.E."/>
            <person name="Kallscheuer N."/>
            <person name="Luecker S."/>
            <person name="Lage O.M."/>
            <person name="Pohl T."/>
            <person name="Merkel B.J."/>
            <person name="Hornburger P."/>
            <person name="Mueller R.-W."/>
            <person name="Bruemmer F."/>
            <person name="Labrenz M."/>
            <person name="Spormann A.M."/>
            <person name="Op den Camp H."/>
            <person name="Overmann J."/>
            <person name="Amann R."/>
            <person name="Jetten M.S.M."/>
            <person name="Mascher T."/>
            <person name="Medema M.H."/>
            <person name="Devos D.P."/>
            <person name="Kaster A.-K."/>
            <person name="Ovreas L."/>
            <person name="Rohde M."/>
            <person name="Galperin M.Y."/>
            <person name="Jogler C."/>
        </authorList>
    </citation>
    <scope>NUCLEOTIDE SEQUENCE [LARGE SCALE GENOMIC DNA]</scope>
    <source>
        <strain evidence="1 2">Mal4</strain>
    </source>
</reference>
<dbReference type="AlphaFoldDB" id="A0A517Z3C3"/>
<dbReference type="KEGG" id="mri:Mal4_12760"/>
<gene>
    <name evidence="1" type="ORF">Mal4_12760</name>
</gene>
<dbReference type="Proteomes" id="UP000320496">
    <property type="component" value="Chromosome"/>
</dbReference>
<accession>A0A517Z3C3</accession>
<proteinExistence type="predicted"/>